<dbReference type="Pfam" id="PF25455">
    <property type="entry name" value="Beta-barrel_CAF17_C"/>
    <property type="match status" value="1"/>
</dbReference>
<dbReference type="InterPro" id="IPR015797">
    <property type="entry name" value="NUDIX_hydrolase-like_dom_sf"/>
</dbReference>
<reference evidence="5" key="1">
    <citation type="submission" date="2021-02" db="EMBL/GenBank/DDBJ databases">
        <authorList>
            <person name="Dougan E. K."/>
            <person name="Rhodes N."/>
            <person name="Thang M."/>
            <person name="Chan C."/>
        </authorList>
    </citation>
    <scope>NUCLEOTIDE SEQUENCE</scope>
</reference>
<dbReference type="EMBL" id="CAJNNW010025810">
    <property type="protein sequence ID" value="CAE8679984.1"/>
    <property type="molecule type" value="Genomic_DNA"/>
</dbReference>
<dbReference type="PANTHER" id="PTHR22602:SF0">
    <property type="entry name" value="TRANSFERASE CAF17, MITOCHONDRIAL-RELATED"/>
    <property type="match status" value="1"/>
</dbReference>
<accession>A0A813JEE8</accession>
<comment type="caution">
    <text evidence="5">The sequence shown here is derived from an EMBL/GenBank/DDBJ whole genome shotgun (WGS) entry which is preliminary data.</text>
</comment>
<evidence type="ECO:0000313" key="6">
    <source>
        <dbReference type="Proteomes" id="UP000626109"/>
    </source>
</evidence>
<protein>
    <recommendedName>
        <fullName evidence="4">Nudix hydrolase domain-containing protein</fullName>
    </recommendedName>
</protein>
<evidence type="ECO:0000256" key="2">
    <source>
        <dbReference type="ARBA" id="ARBA00022946"/>
    </source>
</evidence>
<dbReference type="Pfam" id="PF00293">
    <property type="entry name" value="NUDIX"/>
    <property type="match status" value="1"/>
</dbReference>
<evidence type="ECO:0000313" key="5">
    <source>
        <dbReference type="EMBL" id="CAE8679984.1"/>
    </source>
</evidence>
<organism evidence="5 6">
    <name type="scientific">Polarella glacialis</name>
    <name type="common">Dinoflagellate</name>
    <dbReference type="NCBI Taxonomy" id="89957"/>
    <lineage>
        <taxon>Eukaryota</taxon>
        <taxon>Sar</taxon>
        <taxon>Alveolata</taxon>
        <taxon>Dinophyceae</taxon>
        <taxon>Suessiales</taxon>
        <taxon>Suessiaceae</taxon>
        <taxon>Polarella</taxon>
    </lineage>
</organism>
<dbReference type="InterPro" id="IPR045179">
    <property type="entry name" value="YgfZ/GcvT"/>
</dbReference>
<evidence type="ECO:0000256" key="1">
    <source>
        <dbReference type="ARBA" id="ARBA00004173"/>
    </source>
</evidence>
<sequence>DASPMGIVTESSSSSSPARAVRLRAGGVVLRRGVESSSLEVLFVSRRKAPDCLTVPAGKFEHDLDGGSFEACALRETNEEAGVECEIIFDLGWYLGAAKDHCETRTRFFAWLLDFDCETLVVASATDELLLDCHKGVATSLLRLLIRHRLREPLAVEDVSAQHRAVAALPAAAASTARVASGQGELDGHDEGSSASLPSAFVPDPRFAAMGHRAILPLQDASALLESSLASSSLVLADYHRWRLCCAVPEGPGDMPVDQVLPLYANLDLLNFVSFSKGCYVGQELTTRTKHRGAVRRRIFSVVAVGDESEELSAMQKLLQGVEPDSPLPAACLQPAARGIALPAGAAAGEDDEARQVRSLQPGTEQAESKKVGVLHSSSGNIGLCLLRCDGAFNTAESFREAPLAADSQLSTGAGLRLALRAPPYAFLSPGEKQ</sequence>
<comment type="subcellular location">
    <subcellularLocation>
        <location evidence="1">Mitochondrion</location>
    </subcellularLocation>
</comment>
<keyword evidence="3" id="KW-0496">Mitochondrion</keyword>
<dbReference type="InterPro" id="IPR057460">
    <property type="entry name" value="CAF17_C"/>
</dbReference>
<feature type="domain" description="Nudix hydrolase" evidence="4">
    <location>
        <begin position="21"/>
        <end position="158"/>
    </location>
</feature>
<dbReference type="Gene3D" id="3.30.1360.120">
    <property type="entry name" value="Probable tRNA modification gtpase trme, domain 1"/>
    <property type="match status" value="1"/>
</dbReference>
<dbReference type="InterPro" id="IPR027266">
    <property type="entry name" value="TrmE/GcvT-like"/>
</dbReference>
<name>A0A813JEE8_POLGL</name>
<dbReference type="GO" id="GO:0005759">
    <property type="term" value="C:mitochondrial matrix"/>
    <property type="evidence" value="ECO:0007669"/>
    <property type="project" value="TreeGrafter"/>
</dbReference>
<evidence type="ECO:0000256" key="3">
    <source>
        <dbReference type="ARBA" id="ARBA00023128"/>
    </source>
</evidence>
<dbReference type="GO" id="GO:0016226">
    <property type="term" value="P:iron-sulfur cluster assembly"/>
    <property type="evidence" value="ECO:0007669"/>
    <property type="project" value="TreeGrafter"/>
</dbReference>
<gene>
    <name evidence="5" type="ORF">PGLA2088_LOCUS21659</name>
</gene>
<keyword evidence="2" id="KW-0809">Transit peptide</keyword>
<dbReference type="Gene3D" id="3.90.79.10">
    <property type="entry name" value="Nucleoside Triphosphate Pyrophosphohydrolase"/>
    <property type="match status" value="1"/>
</dbReference>
<dbReference type="AlphaFoldDB" id="A0A813JEE8"/>
<dbReference type="PANTHER" id="PTHR22602">
    <property type="entry name" value="TRANSFERASE CAF17, MITOCHONDRIAL-RELATED"/>
    <property type="match status" value="1"/>
</dbReference>
<dbReference type="SUPFAM" id="SSF55811">
    <property type="entry name" value="Nudix"/>
    <property type="match status" value="1"/>
</dbReference>
<dbReference type="InterPro" id="IPR017703">
    <property type="entry name" value="YgfZ/GCV_T_CS"/>
</dbReference>
<dbReference type="SUPFAM" id="SSF103025">
    <property type="entry name" value="Folate-binding domain"/>
    <property type="match status" value="1"/>
</dbReference>
<dbReference type="NCBIfam" id="TIGR03317">
    <property type="entry name" value="ygfZ_signature"/>
    <property type="match status" value="1"/>
</dbReference>
<proteinExistence type="predicted"/>
<evidence type="ECO:0000259" key="4">
    <source>
        <dbReference type="PROSITE" id="PS51462"/>
    </source>
</evidence>
<dbReference type="PROSITE" id="PS51462">
    <property type="entry name" value="NUDIX"/>
    <property type="match status" value="1"/>
</dbReference>
<dbReference type="InterPro" id="IPR000086">
    <property type="entry name" value="NUDIX_hydrolase_dom"/>
</dbReference>
<feature type="non-terminal residue" evidence="5">
    <location>
        <position position="434"/>
    </location>
</feature>
<dbReference type="Proteomes" id="UP000626109">
    <property type="component" value="Unassembled WGS sequence"/>
</dbReference>